<dbReference type="PANTHER" id="PTHR11552:SF147">
    <property type="entry name" value="CHOLINE DEHYDROGENASE, MITOCHONDRIAL"/>
    <property type="match status" value="1"/>
</dbReference>
<evidence type="ECO:0000259" key="9">
    <source>
        <dbReference type="PROSITE" id="PS00623"/>
    </source>
</evidence>
<evidence type="ECO:0000256" key="3">
    <source>
        <dbReference type="ARBA" id="ARBA00022630"/>
    </source>
</evidence>
<name>A0AAD6ZDD8_9AGAR</name>
<proteinExistence type="inferred from homology"/>
<dbReference type="Pfam" id="PF00732">
    <property type="entry name" value="GMC_oxred_N"/>
    <property type="match status" value="1"/>
</dbReference>
<comment type="caution">
    <text evidence="11">The sequence shown here is derived from an EMBL/GenBank/DDBJ whole genome shotgun (WGS) entry which is preliminary data.</text>
</comment>
<evidence type="ECO:0000256" key="5">
    <source>
        <dbReference type="PIRSR" id="PIRSR000137-1"/>
    </source>
</evidence>
<evidence type="ECO:0000259" key="10">
    <source>
        <dbReference type="PROSITE" id="PS00624"/>
    </source>
</evidence>
<dbReference type="Gene3D" id="3.30.560.10">
    <property type="entry name" value="Glucose Oxidase, domain 3"/>
    <property type="match status" value="1"/>
</dbReference>
<evidence type="ECO:0000256" key="8">
    <source>
        <dbReference type="SAM" id="SignalP"/>
    </source>
</evidence>
<feature type="binding site" evidence="6">
    <location>
        <position position="264"/>
    </location>
    <ligand>
        <name>FAD</name>
        <dbReference type="ChEBI" id="CHEBI:57692"/>
    </ligand>
</feature>
<dbReference type="PIRSF" id="PIRSF000137">
    <property type="entry name" value="Alcohol_oxidase"/>
    <property type="match status" value="1"/>
</dbReference>
<evidence type="ECO:0000256" key="6">
    <source>
        <dbReference type="PIRSR" id="PIRSR000137-2"/>
    </source>
</evidence>
<dbReference type="EMBL" id="JARIHO010000059">
    <property type="protein sequence ID" value="KAJ7318164.1"/>
    <property type="molecule type" value="Genomic_DNA"/>
</dbReference>
<dbReference type="GO" id="GO:0016614">
    <property type="term" value="F:oxidoreductase activity, acting on CH-OH group of donors"/>
    <property type="evidence" value="ECO:0007669"/>
    <property type="project" value="InterPro"/>
</dbReference>
<protein>
    <submittedName>
        <fullName evidence="11">Aryl-alcohol oxidase</fullName>
    </submittedName>
</protein>
<feature type="active site" description="Proton donor" evidence="5">
    <location>
        <position position="532"/>
    </location>
</feature>
<evidence type="ECO:0000256" key="7">
    <source>
        <dbReference type="RuleBase" id="RU003968"/>
    </source>
</evidence>
<dbReference type="GO" id="GO:0050660">
    <property type="term" value="F:flavin adenine dinucleotide binding"/>
    <property type="evidence" value="ECO:0007669"/>
    <property type="project" value="InterPro"/>
</dbReference>
<dbReference type="SUPFAM" id="SSF51905">
    <property type="entry name" value="FAD/NAD(P)-binding domain"/>
    <property type="match status" value="1"/>
</dbReference>
<feature type="chain" id="PRO_5041917807" evidence="8">
    <location>
        <begin position="20"/>
        <end position="597"/>
    </location>
</feature>
<dbReference type="Gene3D" id="3.50.50.60">
    <property type="entry name" value="FAD/NAD(P)-binding domain"/>
    <property type="match status" value="1"/>
</dbReference>
<feature type="active site" description="Proton acceptor" evidence="5">
    <location>
        <position position="576"/>
    </location>
</feature>
<dbReference type="PROSITE" id="PS00624">
    <property type="entry name" value="GMC_OXRED_2"/>
    <property type="match status" value="1"/>
</dbReference>
<dbReference type="InterPro" id="IPR012132">
    <property type="entry name" value="GMC_OxRdtase"/>
</dbReference>
<dbReference type="AlphaFoldDB" id="A0AAD6ZDD8"/>
<dbReference type="InterPro" id="IPR000172">
    <property type="entry name" value="GMC_OxRdtase_N"/>
</dbReference>
<keyword evidence="3 7" id="KW-0285">Flavoprotein</keyword>
<feature type="signal peptide" evidence="8">
    <location>
        <begin position="1"/>
        <end position="19"/>
    </location>
</feature>
<evidence type="ECO:0000256" key="4">
    <source>
        <dbReference type="ARBA" id="ARBA00022827"/>
    </source>
</evidence>
<dbReference type="PANTHER" id="PTHR11552">
    <property type="entry name" value="GLUCOSE-METHANOL-CHOLINE GMC OXIDOREDUCTASE"/>
    <property type="match status" value="1"/>
</dbReference>
<comment type="cofactor">
    <cofactor evidence="1 6">
        <name>FAD</name>
        <dbReference type="ChEBI" id="CHEBI:57692"/>
    </cofactor>
</comment>
<gene>
    <name evidence="11" type="ORF">DFH08DRAFT_892889</name>
</gene>
<dbReference type="SUPFAM" id="SSF54373">
    <property type="entry name" value="FAD-linked reductases, C-terminal domain"/>
    <property type="match status" value="1"/>
</dbReference>
<evidence type="ECO:0000313" key="12">
    <source>
        <dbReference type="Proteomes" id="UP001218218"/>
    </source>
</evidence>
<accession>A0AAD6ZDD8</accession>
<sequence>MGLSRSLTLLWLGLAVCRAAVYETFNQLPPGLAYDFVIVGGGTAGNVVANRLTENPRFSVLVLEAGGSNIGILDSIVPGLDGGLFDPRLGYTWNYTTVPQSNAANRALSYPRGRLLGGTSSINGMWYTRGSRDDFDRYSNVTGDPGWGWEAIQKYFRKNEKWSPPADHHNTHGQFDPAVHSTTGINSVSLPGYQWPMFSRVIETTVEMPDEFKFVLDYNAGVPLGVGWAQNTIGNGARSSSAVSYLAAPFINRPNLHVLINTQVSRVLSANGGTHFNQVEFSQDKKELFVVQASKEIILSAGSVGTPHILLNSGVGNRTSLARHGIKTIVDLPDVGQNFVEQPLVSNSWFVNSTETFESYYQNSTKLAEDLRQWNETRQGPLVSTIVGGQIAWLRLDANSSIFSQHEDPAAGINTPHIELQIASGIGLETPIPPEGGNFISFQASVVSPASRGSITLNTSNPFDAPLIDPGLLVDDYDVFAMRVAIKKAVKFVSAEAWKGFVIRPLDNFAQALTSDEALEAYIRETVVSSAHPVGSAAMSPKKAKWGVVGPDLLIKGATGVRVIDASVMPYVPSGHTQAPTYAIAERGSDLLKEKWR</sequence>
<dbReference type="InterPro" id="IPR007867">
    <property type="entry name" value="GMC_OxRtase_C"/>
</dbReference>
<evidence type="ECO:0000313" key="11">
    <source>
        <dbReference type="EMBL" id="KAJ7318164.1"/>
    </source>
</evidence>
<feature type="domain" description="Glucose-methanol-choline oxidoreductase N-terminal" evidence="10">
    <location>
        <begin position="302"/>
        <end position="316"/>
    </location>
</feature>
<keyword evidence="12" id="KW-1185">Reference proteome</keyword>
<dbReference type="InterPro" id="IPR036188">
    <property type="entry name" value="FAD/NAD-bd_sf"/>
</dbReference>
<evidence type="ECO:0000256" key="2">
    <source>
        <dbReference type="ARBA" id="ARBA00010790"/>
    </source>
</evidence>
<feature type="domain" description="Glucose-methanol-choline oxidoreductase N-terminal" evidence="9">
    <location>
        <begin position="113"/>
        <end position="136"/>
    </location>
</feature>
<organism evidence="11 12">
    <name type="scientific">Mycena albidolilacea</name>
    <dbReference type="NCBI Taxonomy" id="1033008"/>
    <lineage>
        <taxon>Eukaryota</taxon>
        <taxon>Fungi</taxon>
        <taxon>Dikarya</taxon>
        <taxon>Basidiomycota</taxon>
        <taxon>Agaricomycotina</taxon>
        <taxon>Agaricomycetes</taxon>
        <taxon>Agaricomycetidae</taxon>
        <taxon>Agaricales</taxon>
        <taxon>Marasmiineae</taxon>
        <taxon>Mycenaceae</taxon>
        <taxon>Mycena</taxon>
    </lineage>
</organism>
<dbReference type="PROSITE" id="PS00623">
    <property type="entry name" value="GMC_OXRED_1"/>
    <property type="match status" value="1"/>
</dbReference>
<reference evidence="11" key="1">
    <citation type="submission" date="2023-03" db="EMBL/GenBank/DDBJ databases">
        <title>Massive genome expansion in bonnet fungi (Mycena s.s.) driven by repeated elements and novel gene families across ecological guilds.</title>
        <authorList>
            <consortium name="Lawrence Berkeley National Laboratory"/>
            <person name="Harder C.B."/>
            <person name="Miyauchi S."/>
            <person name="Viragh M."/>
            <person name="Kuo A."/>
            <person name="Thoen E."/>
            <person name="Andreopoulos B."/>
            <person name="Lu D."/>
            <person name="Skrede I."/>
            <person name="Drula E."/>
            <person name="Henrissat B."/>
            <person name="Morin E."/>
            <person name="Kohler A."/>
            <person name="Barry K."/>
            <person name="LaButti K."/>
            <person name="Morin E."/>
            <person name="Salamov A."/>
            <person name="Lipzen A."/>
            <person name="Mereny Z."/>
            <person name="Hegedus B."/>
            <person name="Baldrian P."/>
            <person name="Stursova M."/>
            <person name="Weitz H."/>
            <person name="Taylor A."/>
            <person name="Grigoriev I.V."/>
            <person name="Nagy L.G."/>
            <person name="Martin F."/>
            <person name="Kauserud H."/>
        </authorList>
    </citation>
    <scope>NUCLEOTIDE SEQUENCE</scope>
    <source>
        <strain evidence="11">CBHHK002</strain>
    </source>
</reference>
<keyword evidence="8" id="KW-0732">Signal</keyword>
<keyword evidence="4 6" id="KW-0274">FAD</keyword>
<feature type="binding site" evidence="6">
    <location>
        <position position="119"/>
    </location>
    <ligand>
        <name>FAD</name>
        <dbReference type="ChEBI" id="CHEBI:57692"/>
    </ligand>
</feature>
<comment type="similarity">
    <text evidence="2 7">Belongs to the GMC oxidoreductase family.</text>
</comment>
<evidence type="ECO:0000256" key="1">
    <source>
        <dbReference type="ARBA" id="ARBA00001974"/>
    </source>
</evidence>
<dbReference type="Pfam" id="PF05199">
    <property type="entry name" value="GMC_oxred_C"/>
    <property type="match status" value="1"/>
</dbReference>
<dbReference type="Proteomes" id="UP001218218">
    <property type="component" value="Unassembled WGS sequence"/>
</dbReference>